<reference evidence="4 5" key="1">
    <citation type="submission" date="2024-04" db="EMBL/GenBank/DDBJ databases">
        <title>Genome assembly C_amara_ONT_v2.</title>
        <authorList>
            <person name="Yant L."/>
            <person name="Moore C."/>
            <person name="Slenker M."/>
        </authorList>
    </citation>
    <scope>NUCLEOTIDE SEQUENCE [LARGE SCALE GENOMIC DNA]</scope>
    <source>
        <tissue evidence="4">Leaf</tissue>
    </source>
</reference>
<comment type="caution">
    <text evidence="4">The sequence shown here is derived from an EMBL/GenBank/DDBJ whole genome shotgun (WGS) entry which is preliminary data.</text>
</comment>
<evidence type="ECO:0000256" key="2">
    <source>
        <dbReference type="ARBA" id="ARBA00022737"/>
    </source>
</evidence>
<dbReference type="AlphaFoldDB" id="A0ABD1C0Q3"/>
<evidence type="ECO:0000313" key="5">
    <source>
        <dbReference type="Proteomes" id="UP001558713"/>
    </source>
</evidence>
<dbReference type="Proteomes" id="UP001558713">
    <property type="component" value="Unassembled WGS sequence"/>
</dbReference>
<dbReference type="InterPro" id="IPR011990">
    <property type="entry name" value="TPR-like_helical_dom_sf"/>
</dbReference>
<name>A0ABD1C0Q3_CARAN</name>
<evidence type="ECO:0000256" key="3">
    <source>
        <dbReference type="PROSITE-ProRule" id="PRU00708"/>
    </source>
</evidence>
<accession>A0ABD1C0Q3</accession>
<evidence type="ECO:0000256" key="1">
    <source>
        <dbReference type="ARBA" id="ARBA00007626"/>
    </source>
</evidence>
<gene>
    <name evidence="4" type="ORF">V5N11_024524</name>
</gene>
<dbReference type="PANTHER" id="PTHR47941">
    <property type="entry name" value="PENTATRICOPEPTIDE REPEAT-CONTAINING PROTEIN 3, MITOCHONDRIAL"/>
    <property type="match status" value="1"/>
</dbReference>
<dbReference type="Pfam" id="PF13812">
    <property type="entry name" value="PPR_3"/>
    <property type="match status" value="1"/>
</dbReference>
<protein>
    <submittedName>
        <fullName evidence="4">Pentatricopeptide repeat-containing protein</fullName>
    </submittedName>
</protein>
<keyword evidence="2" id="KW-0677">Repeat</keyword>
<dbReference type="InterPro" id="IPR002885">
    <property type="entry name" value="PPR_rpt"/>
</dbReference>
<sequence>MVSAVKVKRKMIESGLKLDMYSHKALIHGFCKVLELDNAKEELFTMLEKGLSPGYSTYSWLVDGFYNQNKQDEIAKLPEEFEKRGLCPDIALYRGQPQLEIGIIRWRFWNRSIDEASLSLSSKSISHLAAPFIVVFAG</sequence>
<feature type="repeat" description="PPR" evidence="3">
    <location>
        <begin position="19"/>
        <end position="53"/>
    </location>
</feature>
<comment type="similarity">
    <text evidence="1">Belongs to the PPR family. P subfamily.</text>
</comment>
<keyword evidence="5" id="KW-1185">Reference proteome</keyword>
<proteinExistence type="inferred from homology"/>
<dbReference type="Gene3D" id="1.25.40.10">
    <property type="entry name" value="Tetratricopeptide repeat domain"/>
    <property type="match status" value="1"/>
</dbReference>
<dbReference type="EMBL" id="JBANAX010000085">
    <property type="protein sequence ID" value="KAL1223038.1"/>
    <property type="molecule type" value="Genomic_DNA"/>
</dbReference>
<organism evidence="4 5">
    <name type="scientific">Cardamine amara subsp. amara</name>
    <dbReference type="NCBI Taxonomy" id="228776"/>
    <lineage>
        <taxon>Eukaryota</taxon>
        <taxon>Viridiplantae</taxon>
        <taxon>Streptophyta</taxon>
        <taxon>Embryophyta</taxon>
        <taxon>Tracheophyta</taxon>
        <taxon>Spermatophyta</taxon>
        <taxon>Magnoliopsida</taxon>
        <taxon>eudicotyledons</taxon>
        <taxon>Gunneridae</taxon>
        <taxon>Pentapetalae</taxon>
        <taxon>rosids</taxon>
        <taxon>malvids</taxon>
        <taxon>Brassicales</taxon>
        <taxon>Brassicaceae</taxon>
        <taxon>Cardamineae</taxon>
        <taxon>Cardamine</taxon>
    </lineage>
</organism>
<dbReference type="PROSITE" id="PS51375">
    <property type="entry name" value="PPR"/>
    <property type="match status" value="1"/>
</dbReference>
<evidence type="ECO:0000313" key="4">
    <source>
        <dbReference type="EMBL" id="KAL1223038.1"/>
    </source>
</evidence>